<evidence type="ECO:0000256" key="6">
    <source>
        <dbReference type="SAM" id="SignalP"/>
    </source>
</evidence>
<gene>
    <name evidence="8" type="ORF">SAMN02745181_0190</name>
</gene>
<dbReference type="InterPro" id="IPR000917">
    <property type="entry name" value="Sulfatase_N"/>
</dbReference>
<evidence type="ECO:0000256" key="3">
    <source>
        <dbReference type="ARBA" id="ARBA00022801"/>
    </source>
</evidence>
<evidence type="ECO:0000256" key="4">
    <source>
        <dbReference type="ARBA" id="ARBA00022837"/>
    </source>
</evidence>
<evidence type="ECO:0000256" key="1">
    <source>
        <dbReference type="ARBA" id="ARBA00008779"/>
    </source>
</evidence>
<dbReference type="GO" id="GO:0046872">
    <property type="term" value="F:metal ion binding"/>
    <property type="evidence" value="ECO:0007669"/>
    <property type="project" value="UniProtKB-KW"/>
</dbReference>
<evidence type="ECO:0000313" key="8">
    <source>
        <dbReference type="EMBL" id="SHI46990.1"/>
    </source>
</evidence>
<dbReference type="STRING" id="1123071.SAMN02745181_0190"/>
<dbReference type="RefSeq" id="WP_143157638.1">
    <property type="nucleotide sequence ID" value="NZ_FQYR01000002.1"/>
</dbReference>
<keyword evidence="3" id="KW-0378">Hydrolase</keyword>
<dbReference type="Pfam" id="PF00884">
    <property type="entry name" value="Sulfatase"/>
    <property type="match status" value="1"/>
</dbReference>
<keyword evidence="6" id="KW-0732">Signal</keyword>
<evidence type="ECO:0000256" key="2">
    <source>
        <dbReference type="ARBA" id="ARBA00022723"/>
    </source>
</evidence>
<keyword evidence="4" id="KW-0106">Calcium</keyword>
<feature type="domain" description="Sulfatase N-terminal" evidence="7">
    <location>
        <begin position="25"/>
        <end position="334"/>
    </location>
</feature>
<dbReference type="Proteomes" id="UP000184510">
    <property type="component" value="Unassembled WGS sequence"/>
</dbReference>
<accession>A0A1M6BE12</accession>
<feature type="region of interest" description="Disordered" evidence="5">
    <location>
        <begin position="432"/>
        <end position="455"/>
    </location>
</feature>
<dbReference type="Gene3D" id="3.40.720.10">
    <property type="entry name" value="Alkaline Phosphatase, subunit A"/>
    <property type="match status" value="1"/>
</dbReference>
<dbReference type="PROSITE" id="PS00149">
    <property type="entry name" value="SULFATASE_2"/>
    <property type="match status" value="1"/>
</dbReference>
<feature type="chain" id="PRO_5013382345" evidence="6">
    <location>
        <begin position="22"/>
        <end position="455"/>
    </location>
</feature>
<proteinExistence type="inferred from homology"/>
<dbReference type="PANTHER" id="PTHR42693">
    <property type="entry name" value="ARYLSULFATASE FAMILY MEMBER"/>
    <property type="match status" value="1"/>
</dbReference>
<protein>
    <submittedName>
        <fullName evidence="8">Arylsulfatase A</fullName>
    </submittedName>
</protein>
<dbReference type="EMBL" id="FQYR01000002">
    <property type="protein sequence ID" value="SHI46990.1"/>
    <property type="molecule type" value="Genomic_DNA"/>
</dbReference>
<dbReference type="AlphaFoldDB" id="A0A1M6BE12"/>
<organism evidence="8 9">
    <name type="scientific">Rubritalea squalenifaciens DSM 18772</name>
    <dbReference type="NCBI Taxonomy" id="1123071"/>
    <lineage>
        <taxon>Bacteria</taxon>
        <taxon>Pseudomonadati</taxon>
        <taxon>Verrucomicrobiota</taxon>
        <taxon>Verrucomicrobiia</taxon>
        <taxon>Verrucomicrobiales</taxon>
        <taxon>Rubritaleaceae</taxon>
        <taxon>Rubritalea</taxon>
    </lineage>
</organism>
<keyword evidence="9" id="KW-1185">Reference proteome</keyword>
<keyword evidence="2" id="KW-0479">Metal-binding</keyword>
<dbReference type="InterPro" id="IPR017850">
    <property type="entry name" value="Alkaline_phosphatase_core_sf"/>
</dbReference>
<feature type="signal peptide" evidence="6">
    <location>
        <begin position="1"/>
        <end position="21"/>
    </location>
</feature>
<dbReference type="FunCoup" id="A0A1M6BE12">
    <property type="interactions" value="58"/>
</dbReference>
<dbReference type="SUPFAM" id="SSF53649">
    <property type="entry name" value="Alkaline phosphatase-like"/>
    <property type="match status" value="1"/>
</dbReference>
<evidence type="ECO:0000313" key="9">
    <source>
        <dbReference type="Proteomes" id="UP000184510"/>
    </source>
</evidence>
<comment type="similarity">
    <text evidence="1">Belongs to the sulfatase family.</text>
</comment>
<sequence>MLKHNLCGVLLGLLASTSAFADKKPNVVILYSDDAGYADFGFQPNCVEDMKKLTPHIDSIAKEGARFSNAYMSGCVCSPSRAGLMTGRYQQRFGYDNNLPPGSKGGLDLNETFGVKHLKGLGYKTGLVGKWHLGYQPQFHPNKRGFDWFYGLLQGSRGYFPYDKPSAHRVIQENGEATKEIGYVTDRFGDAACQFIKEHKDEPFYLFVSFTSPHGPLQPKPEDLKRLEHITEKKRKNYAGLVLSLDDNVGKILKEIDQAGIKDNTIVIYTNDNGGQTALGADNTPLKGKKGTIWEGGTRVPFAVRWPHKIKPGSVVDQPVISLDILPSVVEAAGDQIPADWKLDGRSFLPLATGKEASLPTRTLHWRKDGSKGPISIREGKWKLIHNRGEAGAKPELYDLSKDISESTDVSSANPEIMAQLTAKMKAWESQMTEPLWGPNSVGKESKPEKKKRKK</sequence>
<dbReference type="Gene3D" id="3.30.1120.10">
    <property type="match status" value="1"/>
</dbReference>
<dbReference type="GO" id="GO:0004065">
    <property type="term" value="F:arylsulfatase activity"/>
    <property type="evidence" value="ECO:0007669"/>
    <property type="project" value="TreeGrafter"/>
</dbReference>
<name>A0A1M6BE12_9BACT</name>
<evidence type="ECO:0000256" key="5">
    <source>
        <dbReference type="SAM" id="MobiDB-lite"/>
    </source>
</evidence>
<dbReference type="InterPro" id="IPR050738">
    <property type="entry name" value="Sulfatase"/>
</dbReference>
<reference evidence="8 9" key="1">
    <citation type="submission" date="2016-11" db="EMBL/GenBank/DDBJ databases">
        <authorList>
            <person name="Jaros S."/>
            <person name="Januszkiewicz K."/>
            <person name="Wedrychowicz H."/>
        </authorList>
    </citation>
    <scope>NUCLEOTIDE SEQUENCE [LARGE SCALE GENOMIC DNA]</scope>
    <source>
        <strain evidence="8 9">DSM 18772</strain>
    </source>
</reference>
<dbReference type="InterPro" id="IPR024607">
    <property type="entry name" value="Sulfatase_CS"/>
</dbReference>
<dbReference type="OrthoDB" id="9803751at2"/>
<evidence type="ECO:0000259" key="7">
    <source>
        <dbReference type="Pfam" id="PF00884"/>
    </source>
</evidence>
<dbReference type="InParanoid" id="A0A1M6BE12"/>
<dbReference type="PANTHER" id="PTHR42693:SF53">
    <property type="entry name" value="ENDO-4-O-SULFATASE"/>
    <property type="match status" value="1"/>
</dbReference>